<name>A0AA92SVX3_9BACT</name>
<reference evidence="1 2" key="1">
    <citation type="submission" date="2018-08" db="EMBL/GenBank/DDBJ databases">
        <title>A genome reference for cultivated species of the human gut microbiota.</title>
        <authorList>
            <person name="Zou Y."/>
            <person name="Xue W."/>
            <person name="Luo G."/>
        </authorList>
    </citation>
    <scope>NUCLEOTIDE SEQUENCE [LARGE SCALE GENOMIC DNA]</scope>
    <source>
        <strain evidence="1 2">TF06-40</strain>
    </source>
</reference>
<dbReference type="EMBL" id="QSSA01000060">
    <property type="protein sequence ID" value="RGL54383.1"/>
    <property type="molecule type" value="Genomic_DNA"/>
</dbReference>
<dbReference type="AlphaFoldDB" id="A0AA92SVX3"/>
<accession>A0AA92SVX3</accession>
<dbReference type="RefSeq" id="WP_117695811.1">
    <property type="nucleotide sequence ID" value="NZ_QSSA01000060.1"/>
</dbReference>
<evidence type="ECO:0000313" key="2">
    <source>
        <dbReference type="Proteomes" id="UP000261187"/>
    </source>
</evidence>
<evidence type="ECO:0000313" key="1">
    <source>
        <dbReference type="EMBL" id="RGL54383.1"/>
    </source>
</evidence>
<organism evidence="1 2">
    <name type="scientific">Segatella copri</name>
    <dbReference type="NCBI Taxonomy" id="165179"/>
    <lineage>
        <taxon>Bacteria</taxon>
        <taxon>Pseudomonadati</taxon>
        <taxon>Bacteroidota</taxon>
        <taxon>Bacteroidia</taxon>
        <taxon>Bacteroidales</taxon>
        <taxon>Prevotellaceae</taxon>
        <taxon>Segatella</taxon>
    </lineage>
</organism>
<sequence length="155" mass="18225">MNKENEETKKKVHFFRALLNAGFKDITNDIYPEKHYSEKELSCYTNIMKRAFKKGTYSINCDYGGAFIKVRESSEYKSFENISDKLIALVIYLGSLKTKNSRYKFGRYKTKDTNDVYDAVMTSYPYDNMFKARKKAIEEARTQLPKILEEVRSLE</sequence>
<dbReference type="Proteomes" id="UP000261187">
    <property type="component" value="Unassembled WGS sequence"/>
</dbReference>
<comment type="caution">
    <text evidence="1">The sequence shown here is derived from an EMBL/GenBank/DDBJ whole genome shotgun (WGS) entry which is preliminary data.</text>
</comment>
<proteinExistence type="predicted"/>
<protein>
    <submittedName>
        <fullName evidence="1">Uncharacterized protein</fullName>
    </submittedName>
</protein>
<gene>
    <name evidence="1" type="ORF">DXC61_15085</name>
</gene>